<sequence length="595" mass="65218">MRLTVKNLLLFILVAILSHQYSYAQGLLDKKVTLTLTKKPVKEVLNTISNQGGFYFSYISTTINNDSLISIAVHNKTVKQTLDLIFGEKCQYKESDNHIIIQPSAKEKWYAISGYITDRLTGIGISDVSVFERQTLASTLSAADGHFRLLIKESDRYPVAKVTVTMGSFYEDTTMLFTQGYDQQLNISLPPSNHSLQEVEINRYTGVERSWLGKHLFSTKLRKQSANLGKFFVDKPIQFSLTPGLGSHGKLSGQVVNTFSFNALGGYAAGVDGFELGGLFNIDKKDVKYVQVAGLFNVVSGNTDGVQIAGITNRVNDSVNGLQISGIHSRIKGSVKGMTVAGIKSYVDGSYKGFQLSGIANTIENDQQDSMAMEGFQLSGIRNKTYGNVEGLQMAGLINVAKGDVNGVQASAIFNRAKKVKGVQIGFVNIADTVDGYCIGFVNIVKKGYHTLCLSTNEVFNTNISFQGGNKKLYGIYTVSFNINPDRKAFGLGYGIGTQRRITPKTAFLAELTTAAMYTADTTTPNIIKFRTGFIFEITKKLSVHFGPSISLGVPFRGPYKPGYQTLSPDDKLYEVYKGTKVSSWIGWQAGINIF</sequence>
<dbReference type="Proteomes" id="UP000239872">
    <property type="component" value="Unassembled WGS sequence"/>
</dbReference>
<proteinExistence type="predicted"/>
<name>A0A2S7SZV2_9BACT</name>
<evidence type="ECO:0000313" key="2">
    <source>
        <dbReference type="Proteomes" id="UP000239872"/>
    </source>
</evidence>
<keyword evidence="2" id="KW-1185">Reference proteome</keyword>
<evidence type="ECO:0008006" key="3">
    <source>
        <dbReference type="Google" id="ProtNLM"/>
    </source>
</evidence>
<gene>
    <name evidence="1" type="ORF">CJD36_009670</name>
</gene>
<dbReference type="SUPFAM" id="SSF49464">
    <property type="entry name" value="Carboxypeptidase regulatory domain-like"/>
    <property type="match status" value="1"/>
</dbReference>
<dbReference type="AlphaFoldDB" id="A0A2S7SZV2"/>
<dbReference type="EMBL" id="PPSL01000002">
    <property type="protein sequence ID" value="PQJ12046.1"/>
    <property type="molecule type" value="Genomic_DNA"/>
</dbReference>
<organism evidence="1 2">
    <name type="scientific">Flavipsychrobacter stenotrophus</name>
    <dbReference type="NCBI Taxonomy" id="2077091"/>
    <lineage>
        <taxon>Bacteria</taxon>
        <taxon>Pseudomonadati</taxon>
        <taxon>Bacteroidota</taxon>
        <taxon>Chitinophagia</taxon>
        <taxon>Chitinophagales</taxon>
        <taxon>Chitinophagaceae</taxon>
        <taxon>Flavipsychrobacter</taxon>
    </lineage>
</organism>
<protein>
    <recommendedName>
        <fullName evidence="3">Secretin/TonB short N-terminal domain-containing protein</fullName>
    </recommendedName>
</protein>
<reference evidence="1 2" key="1">
    <citation type="submission" date="2018-01" db="EMBL/GenBank/DDBJ databases">
        <title>A novel member of the phylum Bacteroidetes isolated from glacier ice.</title>
        <authorList>
            <person name="Liu Q."/>
            <person name="Xin Y.-H."/>
        </authorList>
    </citation>
    <scope>NUCLEOTIDE SEQUENCE [LARGE SCALE GENOMIC DNA]</scope>
    <source>
        <strain evidence="1 2">RB1R16</strain>
    </source>
</reference>
<evidence type="ECO:0000313" key="1">
    <source>
        <dbReference type="EMBL" id="PQJ12046.1"/>
    </source>
</evidence>
<dbReference type="InterPro" id="IPR008969">
    <property type="entry name" value="CarboxyPept-like_regulatory"/>
</dbReference>
<comment type="caution">
    <text evidence="1">The sequence shown here is derived from an EMBL/GenBank/DDBJ whole genome shotgun (WGS) entry which is preliminary data.</text>
</comment>
<accession>A0A2S7SZV2</accession>